<sequence length="290" mass="30811">MGRRGKRERGLHRRRRASRASSLTLLVLVVAVGLATGGAYAVRRGAAGLLATAGTPATTPPQATNDRARSAASRPAGDRPAVPAAGGVAAGTEITYPARGKGSFRTATTVSGVAGRGGRLLRYRVAVEEGIAGVDVEPFARQVTAILADPRGWTGGGEWRLQRVGRDDPADFTVLLATPVTRGRLCADTSDHYTSCRNGDQVVINVARWVHGVPHFPDLAQYRQYLINHEVGHRLGREHERCTRAGGPAPVMQQQTLGLHGCTPNAWPRVAGALHTGPRGQYDDPIPAEH</sequence>
<evidence type="ECO:0000313" key="4">
    <source>
        <dbReference type="Proteomes" id="UP000198242"/>
    </source>
</evidence>
<name>A0A1C5A036_MICVI</name>
<feature type="compositionally biased region" description="Low complexity" evidence="1">
    <location>
        <begin position="53"/>
        <end position="64"/>
    </location>
</feature>
<dbReference type="EMBL" id="LT607411">
    <property type="protein sequence ID" value="SCF38384.1"/>
    <property type="molecule type" value="Genomic_DNA"/>
</dbReference>
<evidence type="ECO:0000259" key="2">
    <source>
        <dbReference type="Pfam" id="PF11350"/>
    </source>
</evidence>
<dbReference type="SUPFAM" id="SSF55486">
    <property type="entry name" value="Metalloproteases ('zincins'), catalytic domain"/>
    <property type="match status" value="1"/>
</dbReference>
<dbReference type="AlphaFoldDB" id="A0A1C5A036"/>
<organism evidence="3 4">
    <name type="scientific">Micromonospora viridifaciens</name>
    <dbReference type="NCBI Taxonomy" id="1881"/>
    <lineage>
        <taxon>Bacteria</taxon>
        <taxon>Bacillati</taxon>
        <taxon>Actinomycetota</taxon>
        <taxon>Actinomycetes</taxon>
        <taxon>Micromonosporales</taxon>
        <taxon>Micromonosporaceae</taxon>
        <taxon>Micromonospora</taxon>
    </lineage>
</organism>
<keyword evidence="4" id="KW-1185">Reference proteome</keyword>
<gene>
    <name evidence="3" type="ORF">GA0074695_6383</name>
</gene>
<dbReference type="Pfam" id="PF11350">
    <property type="entry name" value="DUF3152"/>
    <property type="match status" value="1"/>
</dbReference>
<feature type="region of interest" description="Disordered" evidence="1">
    <location>
        <begin position="53"/>
        <end position="88"/>
    </location>
</feature>
<dbReference type="RefSeq" id="WP_231934882.1">
    <property type="nucleotide sequence ID" value="NZ_LT607411.1"/>
</dbReference>
<accession>A0A1C5A036</accession>
<reference evidence="4" key="1">
    <citation type="submission" date="2016-06" db="EMBL/GenBank/DDBJ databases">
        <authorList>
            <person name="Varghese N."/>
            <person name="Submissions Spin"/>
        </authorList>
    </citation>
    <scope>NUCLEOTIDE SEQUENCE [LARGE SCALE GENOMIC DNA]</scope>
    <source>
        <strain evidence="4">DSM 43909</strain>
    </source>
</reference>
<dbReference type="Proteomes" id="UP000198242">
    <property type="component" value="Chromosome I"/>
</dbReference>
<feature type="compositionally biased region" description="Low complexity" evidence="1">
    <location>
        <begin position="74"/>
        <end position="88"/>
    </location>
</feature>
<proteinExistence type="predicted"/>
<evidence type="ECO:0000256" key="1">
    <source>
        <dbReference type="SAM" id="MobiDB-lite"/>
    </source>
</evidence>
<evidence type="ECO:0000313" key="3">
    <source>
        <dbReference type="EMBL" id="SCF38384.1"/>
    </source>
</evidence>
<protein>
    <recommendedName>
        <fullName evidence="2">DUF3152 domain-containing protein</fullName>
    </recommendedName>
</protein>
<feature type="domain" description="DUF3152" evidence="2">
    <location>
        <begin position="95"/>
        <end position="259"/>
    </location>
</feature>
<dbReference type="InterPro" id="IPR022603">
    <property type="entry name" value="DUF3152"/>
</dbReference>